<keyword evidence="2" id="KW-0507">mRNA processing</keyword>
<proteinExistence type="predicted"/>
<gene>
    <name evidence="10" type="ORF">TSOC_001393</name>
</gene>
<evidence type="ECO:0000256" key="4">
    <source>
        <dbReference type="ARBA" id="ARBA00022884"/>
    </source>
</evidence>
<feature type="compositionally biased region" description="Gly residues" evidence="8">
    <location>
        <begin position="637"/>
        <end position="657"/>
    </location>
</feature>
<dbReference type="InterPro" id="IPR011990">
    <property type="entry name" value="TPR-like_helical_dom_sf"/>
</dbReference>
<organism evidence="10 11">
    <name type="scientific">Tetrabaena socialis</name>
    <dbReference type="NCBI Taxonomy" id="47790"/>
    <lineage>
        <taxon>Eukaryota</taxon>
        <taxon>Viridiplantae</taxon>
        <taxon>Chlorophyta</taxon>
        <taxon>core chlorophytes</taxon>
        <taxon>Chlorophyceae</taxon>
        <taxon>CS clade</taxon>
        <taxon>Chlamydomonadales</taxon>
        <taxon>Tetrabaenaceae</taxon>
        <taxon>Tetrabaena</taxon>
    </lineage>
</organism>
<dbReference type="SUPFAM" id="SSF54928">
    <property type="entry name" value="RNA-binding domain, RBD"/>
    <property type="match status" value="1"/>
</dbReference>
<dbReference type="GO" id="GO:0008380">
    <property type="term" value="P:RNA splicing"/>
    <property type="evidence" value="ECO:0007669"/>
    <property type="project" value="UniProtKB-KW"/>
</dbReference>
<dbReference type="SUPFAM" id="SSF48452">
    <property type="entry name" value="TPR-like"/>
    <property type="match status" value="1"/>
</dbReference>
<feature type="domain" description="RRM" evidence="9">
    <location>
        <begin position="553"/>
        <end position="632"/>
    </location>
</feature>
<dbReference type="PROSITE" id="PS50102">
    <property type="entry name" value="RRM"/>
    <property type="match status" value="1"/>
</dbReference>
<keyword evidence="11" id="KW-1185">Reference proteome</keyword>
<dbReference type="GO" id="GO:0003723">
    <property type="term" value="F:RNA binding"/>
    <property type="evidence" value="ECO:0007669"/>
    <property type="project" value="UniProtKB-UniRule"/>
</dbReference>
<keyword evidence="5" id="KW-0508">mRNA splicing</keyword>
<dbReference type="Pfam" id="PF05843">
    <property type="entry name" value="Suf"/>
    <property type="match status" value="1"/>
</dbReference>
<evidence type="ECO:0000256" key="1">
    <source>
        <dbReference type="ARBA" id="ARBA00004123"/>
    </source>
</evidence>
<dbReference type="GO" id="GO:0006397">
    <property type="term" value="P:mRNA processing"/>
    <property type="evidence" value="ECO:0007669"/>
    <property type="project" value="UniProtKB-KW"/>
</dbReference>
<dbReference type="PANTHER" id="PTHR17204:SF25">
    <property type="entry name" value="RRM DOMAIN-CONTAINING PROTEIN"/>
    <property type="match status" value="1"/>
</dbReference>
<dbReference type="InterPro" id="IPR012677">
    <property type="entry name" value="Nucleotide-bd_a/b_plait_sf"/>
</dbReference>
<dbReference type="EMBL" id="PGGS01000022">
    <property type="protein sequence ID" value="PNH11751.1"/>
    <property type="molecule type" value="Genomic_DNA"/>
</dbReference>
<comment type="caution">
    <text evidence="10">The sequence shown here is derived from an EMBL/GenBank/DDBJ whole genome shotgun (WGS) entry which is preliminary data.</text>
</comment>
<dbReference type="SMART" id="SM00386">
    <property type="entry name" value="HAT"/>
    <property type="match status" value="3"/>
</dbReference>
<comment type="subcellular location">
    <subcellularLocation>
        <location evidence="1">Nucleus</location>
    </subcellularLocation>
</comment>
<protein>
    <submittedName>
        <fullName evidence="10">Squamous cell carcinoma antigen recognized by T-cells 3</fullName>
    </submittedName>
</protein>
<dbReference type="GO" id="GO:0005634">
    <property type="term" value="C:nucleus"/>
    <property type="evidence" value="ECO:0007669"/>
    <property type="project" value="UniProtKB-SubCell"/>
</dbReference>
<feature type="region of interest" description="Disordered" evidence="8">
    <location>
        <begin position="419"/>
        <end position="546"/>
    </location>
</feature>
<evidence type="ECO:0000256" key="8">
    <source>
        <dbReference type="SAM" id="MobiDB-lite"/>
    </source>
</evidence>
<dbReference type="AlphaFoldDB" id="A0A2J8AGW2"/>
<dbReference type="Pfam" id="PF05391">
    <property type="entry name" value="Lsm_interact"/>
    <property type="match status" value="1"/>
</dbReference>
<evidence type="ECO:0000256" key="3">
    <source>
        <dbReference type="ARBA" id="ARBA00022737"/>
    </source>
</evidence>
<evidence type="ECO:0000259" key="9">
    <source>
        <dbReference type="PROSITE" id="PS50102"/>
    </source>
</evidence>
<dbReference type="PANTHER" id="PTHR17204">
    <property type="entry name" value="PRE-MRNA PROCESSING PROTEIN PRP39-RELATED"/>
    <property type="match status" value="1"/>
</dbReference>
<dbReference type="OrthoDB" id="360390at2759"/>
<dbReference type="Proteomes" id="UP000236333">
    <property type="component" value="Unassembled WGS sequence"/>
</dbReference>
<feature type="compositionally biased region" description="Basic and acidic residues" evidence="8">
    <location>
        <begin position="439"/>
        <end position="477"/>
    </location>
</feature>
<evidence type="ECO:0000313" key="11">
    <source>
        <dbReference type="Proteomes" id="UP000236333"/>
    </source>
</evidence>
<dbReference type="InterPro" id="IPR000504">
    <property type="entry name" value="RRM_dom"/>
</dbReference>
<dbReference type="InterPro" id="IPR035979">
    <property type="entry name" value="RBD_domain_sf"/>
</dbReference>
<dbReference type="InterPro" id="IPR003107">
    <property type="entry name" value="HAT"/>
</dbReference>
<dbReference type="Gene3D" id="1.25.40.10">
    <property type="entry name" value="Tetratricopeptide repeat domain"/>
    <property type="match status" value="1"/>
</dbReference>
<dbReference type="InterPro" id="IPR008847">
    <property type="entry name" value="Suf"/>
</dbReference>
<dbReference type="Gene3D" id="3.30.70.330">
    <property type="match status" value="1"/>
</dbReference>
<accession>A0A2J8AGW2</accession>
<evidence type="ECO:0000256" key="5">
    <source>
        <dbReference type="ARBA" id="ARBA00023187"/>
    </source>
</evidence>
<dbReference type="SMART" id="SM00360">
    <property type="entry name" value="RRM"/>
    <property type="match status" value="1"/>
</dbReference>
<evidence type="ECO:0000256" key="2">
    <source>
        <dbReference type="ARBA" id="ARBA00022664"/>
    </source>
</evidence>
<keyword evidence="6" id="KW-0539">Nucleus</keyword>
<name>A0A2J8AGW2_9CHLO</name>
<feature type="compositionally biased region" description="Gly residues" evidence="8">
    <location>
        <begin position="664"/>
        <end position="682"/>
    </location>
</feature>
<evidence type="ECO:0000256" key="6">
    <source>
        <dbReference type="ARBA" id="ARBA00023242"/>
    </source>
</evidence>
<sequence length="768" mass="80490">MRPGSGSISDKKYELAVEAKLAAEGGKGAAKQQDRLRALYQRQLQVPLLDVAQTLEEYRAWEAGHGKSVPPHVSKAADKAREAAEVRSGLEAAVAPEQPNDVAKLGAFMSYIKMEAGAGDPARVQAVYERAVAAFPLTHSLWLQYGQHLEAHTKLAAPIVELYGRAVRNCPWVGAVWAAALLALDRTAAAPEAVDEMYGKALAAGLQRPDDHLAVILARVDYCRRRVAEQQAAAAAAAAAPAAGAAPSRKAVAAAASRLRQALSAGSEHMLSYFPDFVDRSLRLPAYWAHCEEVVLGDVAAAREVWEGALKGALGRCFVAWAAFIAFERGARRIKEARALYKRAYNRRYEEDGQLQVCNAWLRFEREEGSADDYLQALLKVQPILEESAAAAAAAADQAAAAEAKAAVQKAKVLTKEEMQAMRQSKDPNFLAKPKAKAKKADKVKEKKDDADKDGKSGKRGRQDDEGQGVDDGRGEAEEPASTKRVRVREPEAVAEEPAARGATAEGDAEMGEQDGRAEAAPAEAGEHEQGGEAQHGSAGPSGAARPHYTDKLTLFIKGLRSGVKDADVDAFLKKHVPEGLKEIRIMRDPQTGQARGFAYVECTSREALDKAVAANGTPFQGIPLFIAESKPPGPAGGPGGRGGPAGRFAGGRGGRFSGPPPGGRGGGFGARGGRSAGGGRGHGGDGDSEMADAGAGGGRGGRHPGLGLSAGRPGMRPHLQIASGTPPSALVPRSVQMAQGGAAAGEGGSGQPMTNDDFRKMLLGGEK</sequence>
<dbReference type="Pfam" id="PF00076">
    <property type="entry name" value="RRM_1"/>
    <property type="match status" value="1"/>
</dbReference>
<evidence type="ECO:0000313" key="10">
    <source>
        <dbReference type="EMBL" id="PNH11751.1"/>
    </source>
</evidence>
<evidence type="ECO:0000256" key="7">
    <source>
        <dbReference type="PROSITE-ProRule" id="PRU00176"/>
    </source>
</evidence>
<keyword evidence="4 7" id="KW-0694">RNA-binding</keyword>
<keyword evidence="3" id="KW-0677">Repeat</keyword>
<reference evidence="10 11" key="1">
    <citation type="journal article" date="2017" name="Mol. Biol. Evol.">
        <title>The 4-celled Tetrabaena socialis nuclear genome reveals the essential components for genetic control of cell number at the origin of multicellularity in the volvocine lineage.</title>
        <authorList>
            <person name="Featherston J."/>
            <person name="Arakaki Y."/>
            <person name="Hanschen E.R."/>
            <person name="Ferris P.J."/>
            <person name="Michod R.E."/>
            <person name="Olson B.J.S.C."/>
            <person name="Nozaki H."/>
            <person name="Durand P.M."/>
        </authorList>
    </citation>
    <scope>NUCLEOTIDE SEQUENCE [LARGE SCALE GENOMIC DNA]</scope>
    <source>
        <strain evidence="10 11">NIES-571</strain>
    </source>
</reference>
<dbReference type="InterPro" id="IPR008669">
    <property type="entry name" value="LSM_interact"/>
</dbReference>
<feature type="region of interest" description="Disordered" evidence="8">
    <location>
        <begin position="629"/>
        <end position="732"/>
    </location>
</feature>